<organism evidence="3 4">
    <name type="scientific">Sporisorium reilianum f. sp. reilianum</name>
    <dbReference type="NCBI Taxonomy" id="72559"/>
    <lineage>
        <taxon>Eukaryota</taxon>
        <taxon>Fungi</taxon>
        <taxon>Dikarya</taxon>
        <taxon>Basidiomycota</taxon>
        <taxon>Ustilaginomycotina</taxon>
        <taxon>Ustilaginomycetes</taxon>
        <taxon>Ustilaginales</taxon>
        <taxon>Ustilaginaceae</taxon>
        <taxon>Sporisorium</taxon>
    </lineage>
</organism>
<dbReference type="PANTHER" id="PTHR12832">
    <property type="entry name" value="TESTIS-SPECIFIC PROTEIN PBS13 T-COMPLEX 11"/>
    <property type="match status" value="1"/>
</dbReference>
<feature type="compositionally biased region" description="Basic and acidic residues" evidence="2">
    <location>
        <begin position="61"/>
        <end position="70"/>
    </location>
</feature>
<dbReference type="PANTHER" id="PTHR12832:SF11">
    <property type="entry name" value="LD23868P"/>
    <property type="match status" value="1"/>
</dbReference>
<feature type="compositionally biased region" description="Basic and acidic residues" evidence="2">
    <location>
        <begin position="385"/>
        <end position="400"/>
    </location>
</feature>
<reference evidence="3 4" key="1">
    <citation type="submission" date="2017-02" db="EMBL/GenBank/DDBJ databases">
        <authorList>
            <person name="Peterson S.W."/>
        </authorList>
    </citation>
    <scope>NUCLEOTIDE SEQUENCE [LARGE SCALE GENOMIC DNA]</scope>
    <source>
        <strain evidence="3 4">SRS1_H2-8</strain>
    </source>
</reference>
<dbReference type="GO" id="GO:0010737">
    <property type="term" value="P:protein kinase A signaling"/>
    <property type="evidence" value="ECO:0007669"/>
    <property type="project" value="TreeGrafter"/>
</dbReference>
<feature type="compositionally biased region" description="Polar residues" evidence="2">
    <location>
        <begin position="73"/>
        <end position="101"/>
    </location>
</feature>
<comment type="similarity">
    <text evidence="1">Belongs to the TCP11 family.</text>
</comment>
<feature type="region of interest" description="Disordered" evidence="2">
    <location>
        <begin position="733"/>
        <end position="764"/>
    </location>
</feature>
<protein>
    <submittedName>
        <fullName evidence="3">Related to SOK1 protein</fullName>
    </submittedName>
</protein>
<evidence type="ECO:0000313" key="3">
    <source>
        <dbReference type="EMBL" id="SJX65226.1"/>
    </source>
</evidence>
<feature type="compositionally biased region" description="Polar residues" evidence="2">
    <location>
        <begin position="283"/>
        <end position="314"/>
    </location>
</feature>
<feature type="compositionally biased region" description="Pro residues" evidence="2">
    <location>
        <begin position="269"/>
        <end position="279"/>
    </location>
</feature>
<sequence length="1307" mass="138759">MDASADDPQRFRVRRSPSIGSASAPVTSAVRAGKRKLSTAAFGSSPSMAPHPPSSPITSEHPTDDLELKLTHGLQSTPQIASTSRSTIDTTPDSARPSSSEKAAASNVHPSSSAHTHFADWQEQRRCHSILADYDFSPPAEDRRDPRTCNGRIVMPVPSSQSQVMVASSAHGSASNGSDPHASLQHPPIASHHDETDLDAAHASPLPSASSTAPHDEANCQPTAPRFAPFQSSLSQTSLSVLPSPERGISPSSSFSAFDYQAPHSRAPPCFPAPAPNEPQPHTLEQMTAAQVSQSLASEASGASTGLQASQNQTAEPVSKVAPSAAASARPWSRVSSQHLAPQAASSLAVPAQGTAASQREFQLQPVPLAKRRRVEDGSVASADNPRRDPLVQDETRRFSDAGLPLRSVRIPNRPQPTEARKSAVANSGLPSVSSKTSLKYTSSHIKAAGSTTLSSAASALASSRARNDADAAASSEARPSVRSEKVAALPSVAPSRKQQTPFSRRMPRLVRAQSVPNLRVKATLDLSAPSHHRLVLPSHWASYVSSHARQGREGANAKTSNTRSSKGFSFNVAHYPVASGSSRSRSTFTPTLHPPITRHTLRELDLFEILKNPQLRHDVVFDPNVQFRPNFDGERGRRKREAGERYWTAVVREIETGCTCTAFSHGQLLPCTCKAKHRLRRSGAAGTQDAAAPLQPSRIPSRIPLLVQELRTICLSILPSNYPADSVVADAEEAATTSAAEDDDKGDDAVPSEETATPARKKATVAASSAASWTTTHHQLIAQTLDPHLISQQLQHGVLDVPALITFMGSILKLHCAPMRDEAIERMVDVVCVDRNIGKGLRLCFEILELMKLDIANHQLRSARPFLVETAVDFEIRWFKEQIEQGKMSLERTTAWIQQALGSSPDAATATPRSEAVVKAFNKGMLQLIFDVPGSLPLVSPVATPLGSPSSSSLNNTFASYYPETFQFDAYRMMTFHNDVSDLTIVYMLVLLFRQLCSMPLDGGEALPASVGSIVQNQLKSIKGEIWCLVNDANLCLSSWSALPPTPTAASGATSPTRRPTAVDGGKLFVGSAGGFAKLDHPRWRRAMQNVLLQVAARAAAVQTAARAGSSDPSAVKMAAPSTPTQKLLNSWMDTNLRSGSALHKICQNRLRDVVLGMLGDKVRNGLQPSTSAVAAPCATATATGATGTGQKRAVPGEPQDVKVGDATPNKKLRSDGGGAAGAAAAAAAAAGTASTPTVACSSSGSAASAWDTAMSRAGLEPFAAEIRLLSDRIAKVATLHLRVFRNLYEDIESGRHTQTGIGGAQ</sequence>
<dbReference type="EMBL" id="LT795069">
    <property type="protein sequence ID" value="SJX65226.1"/>
    <property type="molecule type" value="Genomic_DNA"/>
</dbReference>
<feature type="compositionally biased region" description="Polar residues" evidence="2">
    <location>
        <begin position="425"/>
        <end position="438"/>
    </location>
</feature>
<dbReference type="Proteomes" id="UP000239563">
    <property type="component" value="Chromosome XVI"/>
</dbReference>
<evidence type="ECO:0000313" key="4">
    <source>
        <dbReference type="Proteomes" id="UP000239563"/>
    </source>
</evidence>
<feature type="region of interest" description="Disordered" evidence="2">
    <location>
        <begin position="134"/>
        <end position="338"/>
    </location>
</feature>
<dbReference type="InterPro" id="IPR008862">
    <property type="entry name" value="Tcp11"/>
</dbReference>
<gene>
    <name evidence="3" type="ORF">SRS1_15981</name>
</gene>
<feature type="region of interest" description="Disordered" evidence="2">
    <location>
        <begin position="1"/>
        <end position="120"/>
    </location>
</feature>
<feature type="region of interest" description="Disordered" evidence="2">
    <location>
        <begin position="471"/>
        <end position="504"/>
    </location>
</feature>
<feature type="compositionally biased region" description="Low complexity" evidence="2">
    <location>
        <begin position="154"/>
        <end position="178"/>
    </location>
</feature>
<name>A0A2N8UJW6_9BASI</name>
<feature type="compositionally biased region" description="Low complexity" evidence="2">
    <location>
        <begin position="231"/>
        <end position="245"/>
    </location>
</feature>
<dbReference type="Pfam" id="PF05794">
    <property type="entry name" value="Tcp11"/>
    <property type="match status" value="2"/>
</dbReference>
<evidence type="ECO:0000256" key="1">
    <source>
        <dbReference type="ARBA" id="ARBA00010954"/>
    </source>
</evidence>
<feature type="compositionally biased region" description="Low complexity" evidence="2">
    <location>
        <begin position="315"/>
        <end position="337"/>
    </location>
</feature>
<feature type="compositionally biased region" description="Low complexity" evidence="2">
    <location>
        <begin position="201"/>
        <end position="213"/>
    </location>
</feature>
<feature type="region of interest" description="Disordered" evidence="2">
    <location>
        <begin position="357"/>
        <end position="438"/>
    </location>
</feature>
<accession>A0A2N8UJW6</accession>
<evidence type="ECO:0000256" key="2">
    <source>
        <dbReference type="SAM" id="MobiDB-lite"/>
    </source>
</evidence>
<proteinExistence type="inferred from homology"/>
<feature type="region of interest" description="Disordered" evidence="2">
    <location>
        <begin position="1184"/>
        <end position="1220"/>
    </location>
</feature>